<dbReference type="EMBL" id="KV417954">
    <property type="protein sequence ID" value="KZP04146.1"/>
    <property type="molecule type" value="Genomic_DNA"/>
</dbReference>
<evidence type="ECO:0000313" key="2">
    <source>
        <dbReference type="EMBL" id="KZP20499.1"/>
    </source>
</evidence>
<gene>
    <name evidence="2" type="ORF">FIBSPDRAFT_861504</name>
    <name evidence="1" type="ORF">FIBSPDRAFT_878814</name>
</gene>
<dbReference type="Proteomes" id="UP000076532">
    <property type="component" value="Unassembled WGS sequence"/>
</dbReference>
<keyword evidence="3" id="KW-1185">Reference proteome</keyword>
<name>A0A166J4Q6_9AGAM</name>
<evidence type="ECO:0000313" key="1">
    <source>
        <dbReference type="EMBL" id="KZP04146.1"/>
    </source>
</evidence>
<reference evidence="2 3" key="1">
    <citation type="journal article" date="2016" name="Mol. Biol. Evol.">
        <title>Comparative Genomics of Early-Diverging Mushroom-Forming Fungi Provides Insights into the Origins of Lignocellulose Decay Capabilities.</title>
        <authorList>
            <person name="Nagy L.G."/>
            <person name="Riley R."/>
            <person name="Tritt A."/>
            <person name="Adam C."/>
            <person name="Daum C."/>
            <person name="Floudas D."/>
            <person name="Sun H."/>
            <person name="Yadav J.S."/>
            <person name="Pangilinan J."/>
            <person name="Larsson K.H."/>
            <person name="Matsuura K."/>
            <person name="Barry K."/>
            <person name="Labutti K."/>
            <person name="Kuo R."/>
            <person name="Ohm R.A."/>
            <person name="Bhattacharya S.S."/>
            <person name="Shirouzu T."/>
            <person name="Yoshinaga Y."/>
            <person name="Martin F.M."/>
            <person name="Grigoriev I.V."/>
            <person name="Hibbett D.S."/>
        </authorList>
    </citation>
    <scope>NUCLEOTIDE SEQUENCE [LARGE SCALE GENOMIC DNA]</scope>
    <source>
        <strain evidence="2 3">CBS 109695</strain>
    </source>
</reference>
<evidence type="ECO:0000313" key="3">
    <source>
        <dbReference type="Proteomes" id="UP000076532"/>
    </source>
</evidence>
<sequence length="61" mass="7200">MAPLQPFQKDYPRQHHIRIDLSRCVAFRSLILGLRTGFRLLTSAFLRVRCDVRLRFGSRRG</sequence>
<dbReference type="EMBL" id="KV417554">
    <property type="protein sequence ID" value="KZP20499.1"/>
    <property type="molecule type" value="Genomic_DNA"/>
</dbReference>
<proteinExistence type="predicted"/>
<dbReference type="AlphaFoldDB" id="A0A166J4Q6"/>
<protein>
    <submittedName>
        <fullName evidence="2">Uncharacterized protein</fullName>
    </submittedName>
</protein>
<organism evidence="2 3">
    <name type="scientific">Athelia psychrophila</name>
    <dbReference type="NCBI Taxonomy" id="1759441"/>
    <lineage>
        <taxon>Eukaryota</taxon>
        <taxon>Fungi</taxon>
        <taxon>Dikarya</taxon>
        <taxon>Basidiomycota</taxon>
        <taxon>Agaricomycotina</taxon>
        <taxon>Agaricomycetes</taxon>
        <taxon>Agaricomycetidae</taxon>
        <taxon>Atheliales</taxon>
        <taxon>Atheliaceae</taxon>
        <taxon>Athelia</taxon>
    </lineage>
</organism>
<accession>A0A166J4Q6</accession>